<evidence type="ECO:0000256" key="8">
    <source>
        <dbReference type="SAM" id="Phobius"/>
    </source>
</evidence>
<dbReference type="PROSITE" id="PS51289">
    <property type="entry name" value="GLG1_C_RICH"/>
    <property type="match status" value="1"/>
</dbReference>
<evidence type="ECO:0000313" key="9">
    <source>
        <dbReference type="EMBL" id="KIY98536.1"/>
    </source>
</evidence>
<evidence type="ECO:0000256" key="1">
    <source>
        <dbReference type="ARBA" id="ARBA00004479"/>
    </source>
</evidence>
<keyword evidence="6 8" id="KW-0472">Membrane</keyword>
<name>A0A0D2MCI3_9CHLO</name>
<dbReference type="PANTHER" id="PTHR11884:SF1">
    <property type="entry name" value="GOLGI APPARATUS PROTEIN 1"/>
    <property type="match status" value="1"/>
</dbReference>
<dbReference type="Proteomes" id="UP000054498">
    <property type="component" value="Unassembled WGS sequence"/>
</dbReference>
<dbReference type="OrthoDB" id="2015434at2759"/>
<dbReference type="InterPro" id="IPR017873">
    <property type="entry name" value="Cys-rich_GLG1_repeat_euk"/>
</dbReference>
<sequence length="237" mass="24824">MGKPNFGVECRVQLQQRAHVVNSDYRYDVGVREACARDVDSMCADAKKKLRGQAQVLKCLVKSLADANDGCQSELGRLVRHALWDYASAAPLTAACDADVDALCPANTATRPGGVFTIGAAGHCLSKALVEGKPLAPDCRDLVIAAAPREARAYLTAPDKAGAVVQRVAQLQRAAGLEGVLVDPYKREGSAVTVTGWAALACLASMFVVAAGAGVLAYRRATGADKPHTQYVKSGDA</sequence>
<reference evidence="9 10" key="1">
    <citation type="journal article" date="2013" name="BMC Genomics">
        <title>Reconstruction of the lipid metabolism for the microalga Monoraphidium neglectum from its genome sequence reveals characteristics suitable for biofuel production.</title>
        <authorList>
            <person name="Bogen C."/>
            <person name="Al-Dilaimi A."/>
            <person name="Albersmeier A."/>
            <person name="Wichmann J."/>
            <person name="Grundmann M."/>
            <person name="Rupp O."/>
            <person name="Lauersen K.J."/>
            <person name="Blifernez-Klassen O."/>
            <person name="Kalinowski J."/>
            <person name="Goesmann A."/>
            <person name="Mussgnug J.H."/>
            <person name="Kruse O."/>
        </authorList>
    </citation>
    <scope>NUCLEOTIDE SEQUENCE [LARGE SCALE GENOMIC DNA]</scope>
    <source>
        <strain evidence="9 10">SAG 48.87</strain>
    </source>
</reference>
<keyword evidence="2 8" id="KW-0812">Transmembrane</keyword>
<dbReference type="GO" id="GO:0000139">
    <property type="term" value="C:Golgi membrane"/>
    <property type="evidence" value="ECO:0007669"/>
    <property type="project" value="InterPro"/>
</dbReference>
<keyword evidence="10" id="KW-1185">Reference proteome</keyword>
<evidence type="ECO:0000256" key="7">
    <source>
        <dbReference type="ARBA" id="ARBA00023180"/>
    </source>
</evidence>
<dbReference type="AlphaFoldDB" id="A0A0D2MCI3"/>
<evidence type="ECO:0000256" key="4">
    <source>
        <dbReference type="ARBA" id="ARBA00022737"/>
    </source>
</evidence>
<dbReference type="GeneID" id="25742301"/>
<feature type="transmembrane region" description="Helical" evidence="8">
    <location>
        <begin position="196"/>
        <end position="218"/>
    </location>
</feature>
<evidence type="ECO:0000256" key="5">
    <source>
        <dbReference type="ARBA" id="ARBA00022989"/>
    </source>
</evidence>
<dbReference type="KEGG" id="mng:MNEG_9426"/>
<evidence type="ECO:0000256" key="3">
    <source>
        <dbReference type="ARBA" id="ARBA00022729"/>
    </source>
</evidence>
<dbReference type="PANTHER" id="PTHR11884">
    <property type="entry name" value="SELECTIN LIGAND RELATED"/>
    <property type="match status" value="1"/>
</dbReference>
<organism evidence="9 10">
    <name type="scientific">Monoraphidium neglectum</name>
    <dbReference type="NCBI Taxonomy" id="145388"/>
    <lineage>
        <taxon>Eukaryota</taxon>
        <taxon>Viridiplantae</taxon>
        <taxon>Chlorophyta</taxon>
        <taxon>core chlorophytes</taxon>
        <taxon>Chlorophyceae</taxon>
        <taxon>CS clade</taxon>
        <taxon>Sphaeropleales</taxon>
        <taxon>Selenastraceae</taxon>
        <taxon>Monoraphidium</taxon>
    </lineage>
</organism>
<keyword evidence="3" id="KW-0732">Signal</keyword>
<dbReference type="InterPro" id="IPR039728">
    <property type="entry name" value="GLG1"/>
</dbReference>
<evidence type="ECO:0008006" key="11">
    <source>
        <dbReference type="Google" id="ProtNLM"/>
    </source>
</evidence>
<evidence type="ECO:0000256" key="2">
    <source>
        <dbReference type="ARBA" id="ARBA00022692"/>
    </source>
</evidence>
<evidence type="ECO:0000313" key="10">
    <source>
        <dbReference type="Proteomes" id="UP000054498"/>
    </source>
</evidence>
<dbReference type="Pfam" id="PF00839">
    <property type="entry name" value="Cys_rich_FGFR"/>
    <property type="match status" value="1"/>
</dbReference>
<keyword evidence="7" id="KW-0325">Glycoprotein</keyword>
<dbReference type="STRING" id="145388.A0A0D2MCI3"/>
<dbReference type="EMBL" id="KK102150">
    <property type="protein sequence ID" value="KIY98536.1"/>
    <property type="molecule type" value="Genomic_DNA"/>
</dbReference>
<accession>A0A0D2MCI3</accession>
<evidence type="ECO:0000256" key="6">
    <source>
        <dbReference type="ARBA" id="ARBA00023136"/>
    </source>
</evidence>
<keyword evidence="5 8" id="KW-1133">Transmembrane helix</keyword>
<protein>
    <recommendedName>
        <fullName evidence="11">Golgi apparatus protein 1</fullName>
    </recommendedName>
</protein>
<keyword evidence="4" id="KW-0677">Repeat</keyword>
<gene>
    <name evidence="9" type="ORF">MNEG_9426</name>
</gene>
<dbReference type="RefSeq" id="XP_013897556.1">
    <property type="nucleotide sequence ID" value="XM_014042102.1"/>
</dbReference>
<proteinExistence type="predicted"/>
<comment type="subcellular location">
    <subcellularLocation>
        <location evidence="1">Membrane</location>
        <topology evidence="1">Single-pass type I membrane protein</topology>
    </subcellularLocation>
</comment>
<dbReference type="InterPro" id="IPR001893">
    <property type="entry name" value="Cys-rich_GLG1_repeat"/>
</dbReference>